<dbReference type="Pfam" id="PF13347">
    <property type="entry name" value="MFS_2"/>
    <property type="match status" value="1"/>
</dbReference>
<dbReference type="InterPro" id="IPR017853">
    <property type="entry name" value="GH"/>
</dbReference>
<name>A9E565_9FLAO</name>
<evidence type="ECO:0000256" key="14">
    <source>
        <dbReference type="ARBA" id="ARBA00042373"/>
    </source>
</evidence>
<feature type="transmembrane region" description="Helical" evidence="16">
    <location>
        <begin position="248"/>
        <end position="272"/>
    </location>
</feature>
<evidence type="ECO:0000256" key="15">
    <source>
        <dbReference type="ARBA" id="ARBA00043078"/>
    </source>
</evidence>
<dbReference type="Pfam" id="PF00332">
    <property type="entry name" value="Glyco_hydro_17"/>
    <property type="match status" value="1"/>
</dbReference>
<feature type="transmembrane region" description="Helical" evidence="16">
    <location>
        <begin position="317"/>
        <end position="336"/>
    </location>
</feature>
<keyword evidence="12" id="KW-0624">Polysaccharide degradation</keyword>
<keyword evidence="9" id="KW-0325">Glycoprotein</keyword>
<keyword evidence="18" id="KW-1185">Reference proteome</keyword>
<feature type="transmembrane region" description="Helical" evidence="16">
    <location>
        <begin position="44"/>
        <end position="63"/>
    </location>
</feature>
<dbReference type="EMBL" id="ABIB01000010">
    <property type="protein sequence ID" value="EDP95148.1"/>
    <property type="molecule type" value="Genomic_DNA"/>
</dbReference>
<dbReference type="GO" id="GO:0005886">
    <property type="term" value="C:plasma membrane"/>
    <property type="evidence" value="ECO:0007669"/>
    <property type="project" value="UniProtKB-SubCell"/>
</dbReference>
<evidence type="ECO:0000256" key="5">
    <source>
        <dbReference type="ARBA" id="ARBA00022525"/>
    </source>
</evidence>
<evidence type="ECO:0000256" key="9">
    <source>
        <dbReference type="ARBA" id="ARBA00023180"/>
    </source>
</evidence>
<feature type="transmembrane region" description="Helical" evidence="16">
    <location>
        <begin position="189"/>
        <end position="207"/>
    </location>
</feature>
<dbReference type="RefSeq" id="WP_007093904.1">
    <property type="nucleotide sequence ID" value="NZ_CP142125.1"/>
</dbReference>
<dbReference type="InterPro" id="IPR000490">
    <property type="entry name" value="Glyco_hydro_17"/>
</dbReference>
<dbReference type="HOGENOM" id="CLU_360111_0_0_10"/>
<comment type="caution">
    <text evidence="17">The sequence shown here is derived from an EMBL/GenBank/DDBJ whole genome shotgun (WGS) entry which is preliminary data.</text>
</comment>
<feature type="transmembrane region" description="Helical" evidence="16">
    <location>
        <begin position="115"/>
        <end position="138"/>
    </location>
</feature>
<comment type="function">
    <text evidence="13">Glucanases play a role in cell expansion during growth, in cell-cell fusion during mating, and in spore release during sporulation. This enzyme may be involved in beta-glucan degradation. Active on laminarin and lichenan.</text>
</comment>
<feature type="transmembrane region" description="Helical" evidence="16">
    <location>
        <begin position="150"/>
        <end position="169"/>
    </location>
</feature>
<dbReference type="GO" id="GO:0071555">
    <property type="term" value="P:cell wall organization"/>
    <property type="evidence" value="ECO:0007669"/>
    <property type="project" value="UniProtKB-KW"/>
</dbReference>
<dbReference type="OrthoDB" id="9764596at2"/>
<keyword evidence="4" id="KW-0134">Cell wall</keyword>
<evidence type="ECO:0000313" key="17">
    <source>
        <dbReference type="EMBL" id="EDP95148.1"/>
    </source>
</evidence>
<evidence type="ECO:0000256" key="13">
    <source>
        <dbReference type="ARBA" id="ARBA00037649"/>
    </source>
</evidence>
<keyword evidence="16" id="KW-1133">Transmembrane helix</keyword>
<dbReference type="SUPFAM" id="SSF103473">
    <property type="entry name" value="MFS general substrate transporter"/>
    <property type="match status" value="1"/>
</dbReference>
<evidence type="ECO:0000256" key="16">
    <source>
        <dbReference type="SAM" id="Phobius"/>
    </source>
</evidence>
<keyword evidence="8 16" id="KW-0472">Membrane</keyword>
<feature type="transmembrane region" description="Helical" evidence="16">
    <location>
        <begin position="84"/>
        <end position="103"/>
    </location>
</feature>
<dbReference type="GO" id="GO:0000272">
    <property type="term" value="P:polysaccharide catabolic process"/>
    <property type="evidence" value="ECO:0007669"/>
    <property type="project" value="UniProtKB-KW"/>
</dbReference>
<proteinExistence type="predicted"/>
<feature type="transmembrane region" description="Helical" evidence="16">
    <location>
        <begin position="428"/>
        <end position="448"/>
    </location>
</feature>
<sequence length="783" mass="88993">MSNTVSKKVPFGQKVAFGVGMFANQMFPAILGIFMVVLVEDLKFTGLMWGLIYLFPRLFDAITDPIMGFISDNTKSKWGRRRQYVLIGGIIMGISYIFMWQLFKENTVQYNFWYFFFWSVIFYLGLTFFSVPYVAMGYEMSDDFHERTNIMAIAQWIGQWAWVIAPWFWLIMYDPDWFPSADVAARELAIWVAIPCAICAIVPALFIKSESTLGKDYEPLNFSNVGGSLKKIFGSFKEAFKIREFKKLCISTFFIFNAFNTVAALTFFVIVYKLFNGDAGASGIWVSLFGCLGALGTTFLVIPIVAYMSKKIGKKKAFMLSQTISLVGYIMLYFLFIPGKPWMYIIALPFFSFGIGSLFTIMMSMTADVIDIDELNTGKRREGIFGAIYWWMVKVGYAIAGALSGLIIAIVGFDSDLATTEQQSAVDGLHAFFCFFPALGTIAAMYIMRNYDITEQRSNEIRAELNKRKNNLVPSIATSYSQGEKLSSLGGFDFKIDTSNDLNFDSKSKREITALFRESLNKGVHGLCFSPYRDGQDIGDQLTETQIVERINIIASYTTWIRSFSCTDGNEFIPKAARARGLKTMVGAWIGTDKERNEEEIKSLINLAKNGFVDVAVIGNEVLMRNELKEQEIIAYINRVKAELPNIPVGYVDAYYEYIEHSAMVDACDLILVNCYPFWEGTTIEEASTYLKRMYLVTEKIAKGKKIIITETGWPDRGTNNGGAIPSQENAMKYFLNTQKWSRDKNIEIFYFSSFDESWKIRHEGDVGARWGIWDKNEKQKFS</sequence>
<keyword evidence="7 17" id="KW-0378">Hydrolase</keyword>
<evidence type="ECO:0000313" key="18">
    <source>
        <dbReference type="Proteomes" id="UP000002945"/>
    </source>
</evidence>
<dbReference type="Proteomes" id="UP000002945">
    <property type="component" value="Unassembled WGS sequence"/>
</dbReference>
<reference evidence="17 18" key="1">
    <citation type="journal article" date="2011" name="J. Bacteriol.">
        <title>Genome sequence of the algicidal bacterium Kordia algicida OT-1.</title>
        <authorList>
            <person name="Lee H.S."/>
            <person name="Kang S.G."/>
            <person name="Kwon K.K."/>
            <person name="Lee J.H."/>
            <person name="Kim S.J."/>
        </authorList>
    </citation>
    <scope>NUCLEOTIDE SEQUENCE [LARGE SCALE GENOMIC DNA]</scope>
    <source>
        <strain evidence="17 18">OT-1</strain>
    </source>
</reference>
<evidence type="ECO:0000256" key="10">
    <source>
        <dbReference type="ARBA" id="ARBA00023277"/>
    </source>
</evidence>
<dbReference type="PANTHER" id="PTHR16631">
    <property type="entry name" value="GLUCAN 1,3-BETA-GLUCOSIDASE"/>
    <property type="match status" value="1"/>
</dbReference>
<evidence type="ECO:0000256" key="11">
    <source>
        <dbReference type="ARBA" id="ARBA00023316"/>
    </source>
</evidence>
<dbReference type="PANTHER" id="PTHR16631:SF17">
    <property type="entry name" value="GLUCAN ENDO-1,3-BETA-GLUCOSIDASE BTGC"/>
    <property type="match status" value="1"/>
</dbReference>
<evidence type="ECO:0000256" key="1">
    <source>
        <dbReference type="ARBA" id="ARBA00004191"/>
    </source>
</evidence>
<evidence type="ECO:0000256" key="3">
    <source>
        <dbReference type="ARBA" id="ARBA00022475"/>
    </source>
</evidence>
<accession>A9E565</accession>
<gene>
    <name evidence="17" type="ORF">KAOT1_06682</name>
</gene>
<dbReference type="Gene3D" id="1.20.1250.20">
    <property type="entry name" value="MFS general substrate transporter like domains"/>
    <property type="match status" value="2"/>
</dbReference>
<dbReference type="InterPro" id="IPR036259">
    <property type="entry name" value="MFS_trans_sf"/>
</dbReference>
<dbReference type="Gene3D" id="3.20.20.80">
    <property type="entry name" value="Glycosidases"/>
    <property type="match status" value="1"/>
</dbReference>
<dbReference type="SUPFAM" id="SSF51445">
    <property type="entry name" value="(Trans)glycosidases"/>
    <property type="match status" value="1"/>
</dbReference>
<dbReference type="eggNOG" id="COG5309">
    <property type="taxonomic scope" value="Bacteria"/>
</dbReference>
<dbReference type="AlphaFoldDB" id="A9E565"/>
<evidence type="ECO:0000256" key="2">
    <source>
        <dbReference type="ARBA" id="ARBA00004236"/>
    </source>
</evidence>
<evidence type="ECO:0000256" key="8">
    <source>
        <dbReference type="ARBA" id="ARBA00023136"/>
    </source>
</evidence>
<keyword evidence="6" id="KW-0732">Signal</keyword>
<organism evidence="17 18">
    <name type="scientific">Kordia algicida OT-1</name>
    <dbReference type="NCBI Taxonomy" id="391587"/>
    <lineage>
        <taxon>Bacteria</taxon>
        <taxon>Pseudomonadati</taxon>
        <taxon>Bacteroidota</taxon>
        <taxon>Flavobacteriia</taxon>
        <taxon>Flavobacteriales</taxon>
        <taxon>Flavobacteriaceae</taxon>
        <taxon>Kordia</taxon>
    </lineage>
</organism>
<evidence type="ECO:0000256" key="12">
    <source>
        <dbReference type="ARBA" id="ARBA00023326"/>
    </source>
</evidence>
<protein>
    <recommendedName>
        <fullName evidence="15">Endo-1,3-beta-glucanase btgC</fullName>
    </recommendedName>
    <alternativeName>
        <fullName evidence="14">Laminarinase btgC</fullName>
    </alternativeName>
</protein>
<dbReference type="eggNOG" id="COG2211">
    <property type="taxonomic scope" value="Bacteria"/>
</dbReference>
<comment type="subcellular location">
    <subcellularLocation>
        <location evidence="2">Cell membrane</location>
    </subcellularLocation>
    <subcellularLocation>
        <location evidence="1">Secreted</location>
        <location evidence="1">Cell wall</location>
    </subcellularLocation>
</comment>
<evidence type="ECO:0000256" key="4">
    <source>
        <dbReference type="ARBA" id="ARBA00022512"/>
    </source>
</evidence>
<feature type="transmembrane region" description="Helical" evidence="16">
    <location>
        <begin position="15"/>
        <end position="38"/>
    </location>
</feature>
<dbReference type="STRING" id="391587.KAOT1_06682"/>
<feature type="transmembrane region" description="Helical" evidence="16">
    <location>
        <begin position="284"/>
        <end position="305"/>
    </location>
</feature>
<keyword evidence="10" id="KW-0119">Carbohydrate metabolism</keyword>
<keyword evidence="16" id="KW-0812">Transmembrane</keyword>
<dbReference type="InterPro" id="IPR050732">
    <property type="entry name" value="Beta-glucan_modifiers"/>
</dbReference>
<dbReference type="GO" id="GO:0004553">
    <property type="term" value="F:hydrolase activity, hydrolyzing O-glycosyl compounds"/>
    <property type="evidence" value="ECO:0007669"/>
    <property type="project" value="InterPro"/>
</dbReference>
<feature type="transmembrane region" description="Helical" evidence="16">
    <location>
        <begin position="342"/>
        <end position="367"/>
    </location>
</feature>
<feature type="transmembrane region" description="Helical" evidence="16">
    <location>
        <begin position="388"/>
        <end position="413"/>
    </location>
</feature>
<evidence type="ECO:0000256" key="7">
    <source>
        <dbReference type="ARBA" id="ARBA00022801"/>
    </source>
</evidence>
<keyword evidence="3" id="KW-1003">Cell membrane</keyword>
<evidence type="ECO:0000256" key="6">
    <source>
        <dbReference type="ARBA" id="ARBA00022729"/>
    </source>
</evidence>
<keyword evidence="11" id="KW-0961">Cell wall biogenesis/degradation</keyword>
<keyword evidence="5" id="KW-0964">Secreted</keyword>